<dbReference type="AlphaFoldDB" id="A0A345UL81"/>
<proteinExistence type="predicted"/>
<reference evidence="1 2" key="1">
    <citation type="submission" date="2018-03" db="EMBL/GenBank/DDBJ databases">
        <title>Phenotypic and genomic properties of Cyclonatronum proteinivorum gen. nov., sp. nov., a haloalkaliphilic bacteroidete from soda lakes possessing Na+-translocating rhodopsin.</title>
        <authorList>
            <person name="Toshchakov S.V."/>
            <person name="Korzhenkov A."/>
            <person name="Samarov N.I."/>
            <person name="Kublanov I.V."/>
            <person name="Muntyan M.S."/>
            <person name="Sorokin D.Y."/>
        </authorList>
    </citation>
    <scope>NUCLEOTIDE SEQUENCE [LARGE SCALE GENOMIC DNA]</scope>
    <source>
        <strain evidence="1 2">Omega</strain>
    </source>
</reference>
<protein>
    <submittedName>
        <fullName evidence="1">Uncharacterized protein</fullName>
    </submittedName>
</protein>
<dbReference type="Proteomes" id="UP000254808">
    <property type="component" value="Chromosome"/>
</dbReference>
<name>A0A345UL81_9BACT</name>
<accession>A0A345UL81</accession>
<evidence type="ECO:0000313" key="2">
    <source>
        <dbReference type="Proteomes" id="UP000254808"/>
    </source>
</evidence>
<sequence>MLPLQGSRVFRIGHPRRDAKSRVSTVPGARTNLRPTTGCIPHKSRKIPKIRVLSSRTLTLPCVASGAELPHPGYHIPPQTNKIRHPTYAVTTINHETVIPETLKPKQIITSKHTGVIRDLPTSACDLPCSPPPKRCTRLCRTDIAAGNSYCGISRLADPG</sequence>
<keyword evidence="2" id="KW-1185">Reference proteome</keyword>
<organism evidence="1 2">
    <name type="scientific">Cyclonatronum proteinivorum</name>
    <dbReference type="NCBI Taxonomy" id="1457365"/>
    <lineage>
        <taxon>Bacteria</taxon>
        <taxon>Pseudomonadati</taxon>
        <taxon>Balneolota</taxon>
        <taxon>Balneolia</taxon>
        <taxon>Balneolales</taxon>
        <taxon>Cyclonatronaceae</taxon>
        <taxon>Cyclonatronum</taxon>
    </lineage>
</organism>
<evidence type="ECO:0000313" key="1">
    <source>
        <dbReference type="EMBL" id="AXJ01233.1"/>
    </source>
</evidence>
<dbReference type="KEGG" id="cprv:CYPRO_1983"/>
<dbReference type="EMBL" id="CP027806">
    <property type="protein sequence ID" value="AXJ01233.1"/>
    <property type="molecule type" value="Genomic_DNA"/>
</dbReference>
<gene>
    <name evidence="1" type="ORF">CYPRO_1983</name>
</gene>